<keyword evidence="14 16" id="KW-0472">Membrane</keyword>
<dbReference type="EC" id="7.1.1.2" evidence="2 16"/>
<name>A0A0B4U487_MACBL</name>
<feature type="transmembrane region" description="Helical" evidence="16">
    <location>
        <begin position="443"/>
        <end position="467"/>
    </location>
</feature>
<geneLocation type="mitochondrion" evidence="20"/>
<evidence type="ECO:0000256" key="5">
    <source>
        <dbReference type="ARBA" id="ARBA00022660"/>
    </source>
</evidence>
<feature type="transmembrane region" description="Helical" evidence="16">
    <location>
        <begin position="302"/>
        <end position="322"/>
    </location>
</feature>
<evidence type="ECO:0000259" key="18">
    <source>
        <dbReference type="Pfam" id="PF00662"/>
    </source>
</evidence>
<dbReference type="AlphaFoldDB" id="A0A0B4U487"/>
<dbReference type="GO" id="GO:0042773">
    <property type="term" value="P:ATP synthesis coupled electron transport"/>
    <property type="evidence" value="ECO:0007669"/>
    <property type="project" value="InterPro"/>
</dbReference>
<dbReference type="PRINTS" id="PR01434">
    <property type="entry name" value="NADHDHGNASE5"/>
</dbReference>
<organism evidence="20">
    <name type="scientific">Macoma balthica</name>
    <name type="common">Baltic tellin</name>
    <name type="synonym">Limecola balthica</name>
    <dbReference type="NCBI Taxonomy" id="1903275"/>
    <lineage>
        <taxon>Eukaryota</taxon>
        <taxon>Metazoa</taxon>
        <taxon>Spiralia</taxon>
        <taxon>Lophotrochozoa</taxon>
        <taxon>Mollusca</taxon>
        <taxon>Bivalvia</taxon>
        <taxon>Autobranchia</taxon>
        <taxon>Heteroconchia</taxon>
        <taxon>Euheterodonta</taxon>
        <taxon>Imparidentia</taxon>
        <taxon>Neoheterodontei</taxon>
        <taxon>Cardiida</taxon>
        <taxon>Tellinoidea</taxon>
        <taxon>Tellinidae</taxon>
        <taxon>Macoma</taxon>
    </lineage>
</organism>
<proteinExistence type="inferred from homology"/>
<feature type="transmembrane region" description="Helical" evidence="16">
    <location>
        <begin position="214"/>
        <end position="234"/>
    </location>
</feature>
<evidence type="ECO:0000256" key="2">
    <source>
        <dbReference type="ARBA" id="ARBA00012944"/>
    </source>
</evidence>
<feature type="transmembrane region" description="Helical" evidence="16">
    <location>
        <begin position="334"/>
        <end position="352"/>
    </location>
</feature>
<dbReference type="InterPro" id="IPR001750">
    <property type="entry name" value="ND/Mrp_TM"/>
</dbReference>
<evidence type="ECO:0000256" key="8">
    <source>
        <dbReference type="ARBA" id="ARBA00022967"/>
    </source>
</evidence>
<dbReference type="GO" id="GO:0003954">
    <property type="term" value="F:NADH dehydrogenase activity"/>
    <property type="evidence" value="ECO:0007669"/>
    <property type="project" value="TreeGrafter"/>
</dbReference>
<keyword evidence="6 16" id="KW-0812">Transmembrane</keyword>
<evidence type="ECO:0000313" key="20">
    <source>
        <dbReference type="EMBL" id="AJC10858.1"/>
    </source>
</evidence>
<evidence type="ECO:0000256" key="13">
    <source>
        <dbReference type="ARBA" id="ARBA00023128"/>
    </source>
</evidence>
<evidence type="ECO:0000259" key="19">
    <source>
        <dbReference type="Pfam" id="PF06455"/>
    </source>
</evidence>
<accession>A0A0B4U487</accession>
<dbReference type="GO" id="GO:0005743">
    <property type="term" value="C:mitochondrial inner membrane"/>
    <property type="evidence" value="ECO:0007669"/>
    <property type="project" value="UniProtKB-SubCell"/>
</dbReference>
<dbReference type="InterPro" id="IPR001516">
    <property type="entry name" value="Proton_antipo_N"/>
</dbReference>
<dbReference type="PANTHER" id="PTHR42829">
    <property type="entry name" value="NADH-UBIQUINONE OXIDOREDUCTASE CHAIN 5"/>
    <property type="match status" value="1"/>
</dbReference>
<dbReference type="Pfam" id="PF06455">
    <property type="entry name" value="NADH5_C"/>
    <property type="match status" value="1"/>
</dbReference>
<keyword evidence="10 16" id="KW-1133">Transmembrane helix</keyword>
<keyword evidence="12 16" id="KW-0830">Ubiquinone</keyword>
<dbReference type="InterPro" id="IPR003945">
    <property type="entry name" value="NU5C-like"/>
</dbReference>
<dbReference type="GO" id="GO:0015990">
    <property type="term" value="P:electron transport coupled proton transport"/>
    <property type="evidence" value="ECO:0007669"/>
    <property type="project" value="TreeGrafter"/>
</dbReference>
<feature type="transmembrane region" description="Helical" evidence="16">
    <location>
        <begin position="240"/>
        <end position="261"/>
    </location>
</feature>
<comment type="catalytic activity">
    <reaction evidence="15 16">
        <text>a ubiquinone + NADH + 5 H(+)(in) = a ubiquinol + NAD(+) + 4 H(+)(out)</text>
        <dbReference type="Rhea" id="RHEA:29091"/>
        <dbReference type="Rhea" id="RHEA-COMP:9565"/>
        <dbReference type="Rhea" id="RHEA-COMP:9566"/>
        <dbReference type="ChEBI" id="CHEBI:15378"/>
        <dbReference type="ChEBI" id="CHEBI:16389"/>
        <dbReference type="ChEBI" id="CHEBI:17976"/>
        <dbReference type="ChEBI" id="CHEBI:57540"/>
        <dbReference type="ChEBI" id="CHEBI:57945"/>
        <dbReference type="EC" id="7.1.1.2"/>
    </reaction>
</comment>
<comment type="subcellular location">
    <subcellularLocation>
        <location evidence="1">Mitochondrion inner membrane</location>
        <topology evidence="1">Multi-pass membrane protein</topology>
    </subcellularLocation>
</comment>
<gene>
    <name evidence="20" type="primary">nad5</name>
</gene>
<protein>
    <recommendedName>
        <fullName evidence="3 16">NADH-ubiquinone oxidoreductase chain 5</fullName>
        <ecNumber evidence="2 16">7.1.1.2</ecNumber>
    </recommendedName>
</protein>
<comment type="similarity">
    <text evidence="16">Belongs to the complex I subunit 5 family.</text>
</comment>
<feature type="transmembrane region" description="Helical" evidence="16">
    <location>
        <begin position="7"/>
        <end position="29"/>
    </location>
</feature>
<feature type="transmembrane region" description="Helical" evidence="16">
    <location>
        <begin position="49"/>
        <end position="78"/>
    </location>
</feature>
<evidence type="ECO:0000256" key="9">
    <source>
        <dbReference type="ARBA" id="ARBA00022982"/>
    </source>
</evidence>
<keyword evidence="4 16" id="KW-0813">Transport</keyword>
<evidence type="ECO:0000256" key="15">
    <source>
        <dbReference type="ARBA" id="ARBA00049551"/>
    </source>
</evidence>
<dbReference type="InterPro" id="IPR010934">
    <property type="entry name" value="NADH_DH_su5_C"/>
</dbReference>
<dbReference type="GO" id="GO:0008137">
    <property type="term" value="F:NADH dehydrogenase (ubiquinone) activity"/>
    <property type="evidence" value="ECO:0007669"/>
    <property type="project" value="UniProtKB-EC"/>
</dbReference>
<feature type="transmembrane region" description="Helical" evidence="16">
    <location>
        <begin position="152"/>
        <end position="170"/>
    </location>
</feature>
<evidence type="ECO:0000256" key="3">
    <source>
        <dbReference type="ARBA" id="ARBA00021096"/>
    </source>
</evidence>
<evidence type="ECO:0000256" key="10">
    <source>
        <dbReference type="ARBA" id="ARBA00022989"/>
    </source>
</evidence>
<keyword evidence="8" id="KW-1278">Translocase</keyword>
<feature type="transmembrane region" description="Helical" evidence="16">
    <location>
        <begin position="415"/>
        <end position="437"/>
    </location>
</feature>
<evidence type="ECO:0000256" key="4">
    <source>
        <dbReference type="ARBA" id="ARBA00022448"/>
    </source>
</evidence>
<keyword evidence="13 16" id="KW-0496">Mitochondrion</keyword>
<dbReference type="PANTHER" id="PTHR42829:SF2">
    <property type="entry name" value="NADH-UBIQUINONE OXIDOREDUCTASE CHAIN 5"/>
    <property type="match status" value="1"/>
</dbReference>
<keyword evidence="7" id="KW-0999">Mitochondrion inner membrane</keyword>
<evidence type="ECO:0000256" key="16">
    <source>
        <dbReference type="RuleBase" id="RU003404"/>
    </source>
</evidence>
<keyword evidence="11 16" id="KW-0520">NAD</keyword>
<feature type="transmembrane region" description="Helical" evidence="16">
    <location>
        <begin position="176"/>
        <end position="194"/>
    </location>
</feature>
<feature type="domain" description="NADH-Ubiquinone oxidoreductase (complex I) chain 5 N-terminal" evidence="18">
    <location>
        <begin position="43"/>
        <end position="90"/>
    </location>
</feature>
<evidence type="ECO:0000259" key="17">
    <source>
        <dbReference type="Pfam" id="PF00361"/>
    </source>
</evidence>
<dbReference type="Pfam" id="PF00662">
    <property type="entry name" value="Proton_antipo_N"/>
    <property type="match status" value="1"/>
</dbReference>
<feature type="transmembrane region" description="Helical" evidence="16">
    <location>
        <begin position="557"/>
        <end position="579"/>
    </location>
</feature>
<keyword evidence="9" id="KW-0249">Electron transport</keyword>
<feature type="transmembrane region" description="Helical" evidence="16">
    <location>
        <begin position="372"/>
        <end position="394"/>
    </location>
</feature>
<feature type="transmembrane region" description="Helical" evidence="16">
    <location>
        <begin position="268"/>
        <end position="296"/>
    </location>
</feature>
<sequence>MSFSFKVYGYFNGLVCLMVWIGWVGWVFIMNGGSVVVELDMLTSGVLNISIPFMLDVYSVLFSLVVIMISSCVMLYNGFYMDAEQYYNRFSKLVLLFVISMLFLVMIPNFLGLMLGWDGLGLTSYLLVIYYQDKRSLGSGTLTVLSNRVGDVLFFIAISLSSALSSWGFVEMSMGEVSSVLCGIVVVGCMTKSAQMPFSAWLPAAMAAPSPVSALVHSSTLVTAGVYVLIRFSGCIVGGWYLFLGIVSSLTMLMSAISAVFEPDVKKVVALSTLSQLGVMMLAISVGAVSVCFFHLVSHALFKALMFLCVGSVIHFSGIQDLRYLGAFAYKSPIIMGWLIVACLSLMGFPFLSGFYSKDLVIESFLSGSLSLVLFLMVVISTCLTAIYGGWMVYSLLKSNMGVGNVGSMISNEYVIIPCSILGFGAMFGGMFMQSVVISFNEFFTLFSVLKLIPILCVSFGIFSLGLYSYKQVWGQYQYLKYSSGGGLGEMLLGFLSKMWFMPPLSSDVFSGKVLSSSGEVKEMVEDGYLEYSFGGDGVWHKSQSLSLFYVNSQFDYIGVCFVKGFLFLIIISLMCFMISI</sequence>
<feature type="domain" description="NADH dehydrogenase subunit 5 C-terminal" evidence="19">
    <location>
        <begin position="411"/>
        <end position="575"/>
    </location>
</feature>
<feature type="transmembrane region" description="Helical" evidence="16">
    <location>
        <begin position="90"/>
        <end position="107"/>
    </location>
</feature>
<evidence type="ECO:0000256" key="11">
    <source>
        <dbReference type="ARBA" id="ARBA00023027"/>
    </source>
</evidence>
<dbReference type="Pfam" id="PF00361">
    <property type="entry name" value="Proton_antipo_M"/>
    <property type="match status" value="1"/>
</dbReference>
<dbReference type="EMBL" id="KM373204">
    <property type="protein sequence ID" value="AJC10858.1"/>
    <property type="molecule type" value="Genomic_DNA"/>
</dbReference>
<evidence type="ECO:0000256" key="7">
    <source>
        <dbReference type="ARBA" id="ARBA00022792"/>
    </source>
</evidence>
<evidence type="ECO:0000256" key="12">
    <source>
        <dbReference type="ARBA" id="ARBA00023075"/>
    </source>
</evidence>
<evidence type="ECO:0000256" key="14">
    <source>
        <dbReference type="ARBA" id="ARBA00023136"/>
    </source>
</evidence>
<keyword evidence="5" id="KW-0679">Respiratory chain</keyword>
<evidence type="ECO:0000256" key="6">
    <source>
        <dbReference type="ARBA" id="ARBA00022692"/>
    </source>
</evidence>
<comment type="function">
    <text evidence="16">Core subunit of the mitochondrial membrane respiratory chain NADH dehydrogenase (Complex I) which catalyzes electron transfer from NADH through the respiratory chain, using ubiquinone as an electron acceptor. Essential for the catalytic activity and assembly of complex I.</text>
</comment>
<evidence type="ECO:0000256" key="1">
    <source>
        <dbReference type="ARBA" id="ARBA00004448"/>
    </source>
</evidence>
<reference evidence="20" key="1">
    <citation type="journal article" date="2014" name="BMC Evol. Biol.">
        <title>Mitochondrial genomes of the Baltic clam Macoma balthica (Bivalvia: Tellinidae): setting the stage for studying mito-nuclear incompatibilities.</title>
        <authorList>
            <person name="Saunier A."/>
            <person name="Garcia P."/>
            <person name="Becquet V."/>
            <person name="Marsaud N."/>
            <person name="Escudie F."/>
            <person name="Pante E."/>
        </authorList>
    </citation>
    <scope>NUCLEOTIDE SEQUENCE</scope>
    <source>
        <strain evidence="20">W20</strain>
        <tissue evidence="20">Muscle foot</tissue>
    </source>
</reference>
<feature type="domain" description="NADH:quinone oxidoreductase/Mrp antiporter transmembrane" evidence="17">
    <location>
        <begin position="109"/>
        <end position="385"/>
    </location>
</feature>